<sequence length="171" mass="19403" precursor="true">MKFVFVALLMCLSFSAVADEPQSVTKQDVVAAAREFRTAVELIKDVHTAMAGNAPENFAVPKSKIVVYQRARKHLERSIDLNPFYPDVYVYLANSYWEIEDDLDRAIKTYSKAIDLDPTYDDVISARASVLVMLNRIADAKKDLQRLESLKSPHAAMIRTEIATHKEVREQ</sequence>
<dbReference type="AlphaFoldDB" id="A0A518HIQ8"/>
<dbReference type="SUPFAM" id="SSF48452">
    <property type="entry name" value="TPR-like"/>
    <property type="match status" value="1"/>
</dbReference>
<keyword evidence="1" id="KW-0732">Signal</keyword>
<name>A0A518HIQ8_9BACT</name>
<dbReference type="OrthoDB" id="268225at2"/>
<dbReference type="Gene3D" id="1.25.40.10">
    <property type="entry name" value="Tetratricopeptide repeat domain"/>
    <property type="match status" value="1"/>
</dbReference>
<dbReference type="InterPro" id="IPR019734">
    <property type="entry name" value="TPR_rpt"/>
</dbReference>
<protein>
    <submittedName>
        <fullName evidence="2">Lipoprotein NlpI</fullName>
    </submittedName>
</protein>
<keyword evidence="3" id="KW-1185">Reference proteome</keyword>
<gene>
    <name evidence="2" type="ORF">Enr13x_05280</name>
</gene>
<dbReference type="EMBL" id="CP037423">
    <property type="protein sequence ID" value="QDV40693.1"/>
    <property type="molecule type" value="Genomic_DNA"/>
</dbReference>
<keyword evidence="2" id="KW-0449">Lipoprotein</keyword>
<proteinExistence type="predicted"/>
<dbReference type="KEGG" id="snep:Enr13x_05280"/>
<feature type="chain" id="PRO_5022040028" evidence="1">
    <location>
        <begin position="19"/>
        <end position="171"/>
    </location>
</feature>
<dbReference type="InterPro" id="IPR011990">
    <property type="entry name" value="TPR-like_helical_dom_sf"/>
</dbReference>
<evidence type="ECO:0000256" key="1">
    <source>
        <dbReference type="SAM" id="SignalP"/>
    </source>
</evidence>
<dbReference type="RefSeq" id="WP_145384521.1">
    <property type="nucleotide sequence ID" value="NZ_CP037423.1"/>
</dbReference>
<accession>A0A518HIQ8</accession>
<dbReference type="Proteomes" id="UP000319004">
    <property type="component" value="Chromosome"/>
</dbReference>
<feature type="signal peptide" evidence="1">
    <location>
        <begin position="1"/>
        <end position="18"/>
    </location>
</feature>
<reference evidence="2 3" key="1">
    <citation type="submission" date="2019-03" db="EMBL/GenBank/DDBJ databases">
        <title>Deep-cultivation of Planctomycetes and their phenomic and genomic characterization uncovers novel biology.</title>
        <authorList>
            <person name="Wiegand S."/>
            <person name="Jogler M."/>
            <person name="Boedeker C."/>
            <person name="Pinto D."/>
            <person name="Vollmers J."/>
            <person name="Rivas-Marin E."/>
            <person name="Kohn T."/>
            <person name="Peeters S.H."/>
            <person name="Heuer A."/>
            <person name="Rast P."/>
            <person name="Oberbeckmann S."/>
            <person name="Bunk B."/>
            <person name="Jeske O."/>
            <person name="Meyerdierks A."/>
            <person name="Storesund J.E."/>
            <person name="Kallscheuer N."/>
            <person name="Luecker S."/>
            <person name="Lage O.M."/>
            <person name="Pohl T."/>
            <person name="Merkel B.J."/>
            <person name="Hornburger P."/>
            <person name="Mueller R.-W."/>
            <person name="Bruemmer F."/>
            <person name="Labrenz M."/>
            <person name="Spormann A.M."/>
            <person name="Op den Camp H."/>
            <person name="Overmann J."/>
            <person name="Amann R."/>
            <person name="Jetten M.S.M."/>
            <person name="Mascher T."/>
            <person name="Medema M.H."/>
            <person name="Devos D.P."/>
            <person name="Kaster A.-K."/>
            <person name="Ovreas L."/>
            <person name="Rohde M."/>
            <person name="Galperin M.Y."/>
            <person name="Jogler C."/>
        </authorList>
    </citation>
    <scope>NUCLEOTIDE SEQUENCE [LARGE SCALE GENOMIC DNA]</scope>
    <source>
        <strain evidence="2 3">Enr13</strain>
    </source>
</reference>
<dbReference type="Pfam" id="PF13181">
    <property type="entry name" value="TPR_8"/>
    <property type="match status" value="1"/>
</dbReference>
<evidence type="ECO:0000313" key="3">
    <source>
        <dbReference type="Proteomes" id="UP000319004"/>
    </source>
</evidence>
<evidence type="ECO:0000313" key="2">
    <source>
        <dbReference type="EMBL" id="QDV40693.1"/>
    </source>
</evidence>
<organism evidence="2 3">
    <name type="scientific">Stieleria neptunia</name>
    <dbReference type="NCBI Taxonomy" id="2527979"/>
    <lineage>
        <taxon>Bacteria</taxon>
        <taxon>Pseudomonadati</taxon>
        <taxon>Planctomycetota</taxon>
        <taxon>Planctomycetia</taxon>
        <taxon>Pirellulales</taxon>
        <taxon>Pirellulaceae</taxon>
        <taxon>Stieleria</taxon>
    </lineage>
</organism>